<feature type="chain" id="PRO_5031269243" evidence="1">
    <location>
        <begin position="18"/>
        <end position="231"/>
    </location>
</feature>
<gene>
    <name evidence="2" type="ORF">CPEL01642_LOCUS15567</name>
</gene>
<evidence type="ECO:0000256" key="1">
    <source>
        <dbReference type="SAM" id="SignalP"/>
    </source>
</evidence>
<sequence>MVMSLVALPLLACASFAIRSPCSKTDVQIARAVTIPTHSGVRRVACVPRGRACTPMASLFGNLFGTPEPPPADSGKFMRHKDLAPGCAPLGIVCAGLTDDQLEAVANAVESVWSGADAEGEEQIQHVPIAALGQADLRPWVKLRDVLAELEQRDSVLPDRGAQVRIPLILLSGFNTVQTSLTVRILSALNLIGGTFSTRPMFAAAVPRSLDKSLRLLCDELEGDHVANKKG</sequence>
<name>A0A7S0Q258_9EUKA</name>
<proteinExistence type="predicted"/>
<keyword evidence="1" id="KW-0732">Signal</keyword>
<feature type="signal peptide" evidence="1">
    <location>
        <begin position="1"/>
        <end position="17"/>
    </location>
</feature>
<dbReference type="AlphaFoldDB" id="A0A7S0Q258"/>
<accession>A0A7S0Q258</accession>
<dbReference type="EMBL" id="HBEY01032671">
    <property type="protein sequence ID" value="CAD8612187.1"/>
    <property type="molecule type" value="Transcribed_RNA"/>
</dbReference>
<protein>
    <submittedName>
        <fullName evidence="2">Uncharacterized protein</fullName>
    </submittedName>
</protein>
<organism evidence="2">
    <name type="scientific">Coccolithus braarudii</name>
    <dbReference type="NCBI Taxonomy" id="221442"/>
    <lineage>
        <taxon>Eukaryota</taxon>
        <taxon>Haptista</taxon>
        <taxon>Haptophyta</taxon>
        <taxon>Prymnesiophyceae</taxon>
        <taxon>Coccolithales</taxon>
        <taxon>Coccolithaceae</taxon>
        <taxon>Coccolithus</taxon>
    </lineage>
</organism>
<reference evidence="2" key="1">
    <citation type="submission" date="2021-01" db="EMBL/GenBank/DDBJ databases">
        <authorList>
            <person name="Corre E."/>
            <person name="Pelletier E."/>
            <person name="Niang G."/>
            <person name="Scheremetjew M."/>
            <person name="Finn R."/>
            <person name="Kale V."/>
            <person name="Holt S."/>
            <person name="Cochrane G."/>
            <person name="Meng A."/>
            <person name="Brown T."/>
            <person name="Cohen L."/>
        </authorList>
    </citation>
    <scope>NUCLEOTIDE SEQUENCE</scope>
    <source>
        <strain evidence="2">PLY182g</strain>
    </source>
</reference>
<evidence type="ECO:0000313" key="2">
    <source>
        <dbReference type="EMBL" id="CAD8612187.1"/>
    </source>
</evidence>